<evidence type="ECO:0000259" key="3">
    <source>
        <dbReference type="Pfam" id="PF23150"/>
    </source>
</evidence>
<dbReference type="PANTHER" id="PTHR21178:SF8">
    <property type="entry name" value="CILIA- AND FLAGELLA-ASSOCIATED PROTEIN 61"/>
    <property type="match status" value="1"/>
</dbReference>
<feature type="non-terminal residue" evidence="4">
    <location>
        <position position="1163"/>
    </location>
</feature>
<feature type="region of interest" description="Disordered" evidence="1">
    <location>
        <begin position="699"/>
        <end position="722"/>
    </location>
</feature>
<accession>A0A9Q1FD81</accession>
<evidence type="ECO:0000256" key="1">
    <source>
        <dbReference type="SAM" id="MobiDB-lite"/>
    </source>
</evidence>
<dbReference type="EMBL" id="JAINUF010000006">
    <property type="protein sequence ID" value="KAJ8356097.1"/>
    <property type="molecule type" value="Genomic_DNA"/>
</dbReference>
<evidence type="ECO:0000313" key="5">
    <source>
        <dbReference type="Proteomes" id="UP001152622"/>
    </source>
</evidence>
<dbReference type="SUPFAM" id="SSF51905">
    <property type="entry name" value="FAD/NAD(P)-binding domain"/>
    <property type="match status" value="1"/>
</dbReference>
<keyword evidence="5" id="KW-1185">Reference proteome</keyword>
<dbReference type="PANTHER" id="PTHR21178">
    <property type="entry name" value="CILIA- AND FLAGELLA-ASSOCIATED PROTEIN 61"/>
    <property type="match status" value="1"/>
</dbReference>
<protein>
    <recommendedName>
        <fullName evidence="6">Cilia- and flagella-associated protein 61 N-terminal domain-containing protein</fullName>
    </recommendedName>
</protein>
<dbReference type="InterPro" id="IPR038884">
    <property type="entry name" value="CFAP61"/>
</dbReference>
<dbReference type="InterPro" id="IPR032151">
    <property type="entry name" value="CFAP61_N"/>
</dbReference>
<organism evidence="4 5">
    <name type="scientific">Synaphobranchus kaupii</name>
    <name type="common">Kaup's arrowtooth eel</name>
    <dbReference type="NCBI Taxonomy" id="118154"/>
    <lineage>
        <taxon>Eukaryota</taxon>
        <taxon>Metazoa</taxon>
        <taxon>Chordata</taxon>
        <taxon>Craniata</taxon>
        <taxon>Vertebrata</taxon>
        <taxon>Euteleostomi</taxon>
        <taxon>Actinopterygii</taxon>
        <taxon>Neopterygii</taxon>
        <taxon>Teleostei</taxon>
        <taxon>Anguilliformes</taxon>
        <taxon>Synaphobranchidae</taxon>
        <taxon>Synaphobranchus</taxon>
    </lineage>
</organism>
<dbReference type="Pfam" id="PF16092">
    <property type="entry name" value="CFAP61_N"/>
    <property type="match status" value="1"/>
</dbReference>
<name>A0A9Q1FD81_SYNKA</name>
<dbReference type="Pfam" id="PF23150">
    <property type="entry name" value="CFAP61_dimer"/>
    <property type="match status" value="1"/>
</dbReference>
<evidence type="ECO:0000313" key="4">
    <source>
        <dbReference type="EMBL" id="KAJ8356097.1"/>
    </source>
</evidence>
<sequence>MRTTNWGDEAETITVRRTESSDAREINDLIAPANEAVFGRVNVIYLLERANLAVTVTNSTNQILAHAAFLDHPSSDVVDPACWEPWLHEHFSSDKCTPLNTLFLHLFVAQPDCGLGSAKEIIRTVFSAITELHYVFLVIPNGACLEPALLEIFEPLKCLQDSQCQWSVFVSHRHNYCPTLHVQRARVEDHDDLTQILTEQTKVCCVSYGPYFLAELIEAQNDHLHAAVCENEGTAVGFMSVSADVNLKLLNECFELRPFNGLYKTSPRLPSQPAPGTEESEAPEESRASGPEEPEGKDSEVSPEPEENDLNAFCIQLFFIDKKFDMRSVDFLPYIFKLFPDRDFCVILVPKLGPEFPLLQAFLRVVPQSNSTLPNELYIYHRSGLLKTFEVRVAVSSDRTAVESLVQELSLHVSMLEDLDLFYQARKDKDLTPVQAFVAQVMEQVVGIAIIKNEEDIDYIRAHYNIESFIYFSQHQREEHGQLCHFALNPIFQHYAKHFLKEALRLGHKSCLYYPVYPSYHTQKNASAHSLTSVLGCMVPVRPRRQIVYPLEELGLNAPSGRVTAEQMPYALNHINRKLTMEPKVTVNIRIVVVGASDTGISFLEMLAFCPHLRFNNLTLISTHGLPGSDDSEKTSFLATSHSYGDRHYAQLSLRSWVNVIAGKMTGINRADKHVLVSGDRKVPYDHLILCTGQQYQVPRPGGADAGRPPADPGRRRGGPVPSNLFTLNDGRDCRRARRWLLENFADGEELTAAVVVRTSGDAVVYGDAVDAYTCVEGLLGMGVAGSRIRLVRPPADPSASAARFGSPEVEKAVLEALWRSEVRVHPDCLLDQMNGGRDPEPLSAVSFTGDGGPLTLQCSVFFSFYRKGVDYDAFRSVNDACLVYDGRLVIDAAFHTNDPAVRAAGPLTKFARSYHADGRSHALFSSREVGAELAAALLPLFDPTLESEAGPDPDAGQLVPVYSQAKVEGGRLPGGYSYLSVTKPAVNPPVTSSTASTKYGRDIVTGRVEEGNYFRLFLDQYGLVESVTCLSAEPIPVSNFLRLYGKHELLLNRLCARFDEGLVLDLYSYFKERWCLALYHDRFVDFEEEVRQITESSKTQGEDNSLSLQEVIQKMVEEDPVVSEDPNQYLERLFSKSDGLTPLKRGVLNYLKYNRYHLTMYA</sequence>
<feature type="region of interest" description="Disordered" evidence="1">
    <location>
        <begin position="265"/>
        <end position="306"/>
    </location>
</feature>
<feature type="domain" description="CFAP61 dimerisation" evidence="3">
    <location>
        <begin position="961"/>
        <end position="1079"/>
    </location>
</feature>
<evidence type="ECO:0000259" key="2">
    <source>
        <dbReference type="Pfam" id="PF16092"/>
    </source>
</evidence>
<evidence type="ECO:0008006" key="6">
    <source>
        <dbReference type="Google" id="ProtNLM"/>
    </source>
</evidence>
<feature type="domain" description="Cilia- and flagella-associated protein 61 N-terminal" evidence="2">
    <location>
        <begin position="14"/>
        <end position="264"/>
    </location>
</feature>
<dbReference type="InterPro" id="IPR056299">
    <property type="entry name" value="CFAP61_dimer"/>
</dbReference>
<dbReference type="OrthoDB" id="382863at2759"/>
<reference evidence="4" key="1">
    <citation type="journal article" date="2023" name="Science">
        <title>Genome structures resolve the early diversification of teleost fishes.</title>
        <authorList>
            <person name="Parey E."/>
            <person name="Louis A."/>
            <person name="Montfort J."/>
            <person name="Bouchez O."/>
            <person name="Roques C."/>
            <person name="Iampietro C."/>
            <person name="Lluch J."/>
            <person name="Castinel A."/>
            <person name="Donnadieu C."/>
            <person name="Desvignes T."/>
            <person name="Floi Bucao C."/>
            <person name="Jouanno E."/>
            <person name="Wen M."/>
            <person name="Mejri S."/>
            <person name="Dirks R."/>
            <person name="Jansen H."/>
            <person name="Henkel C."/>
            <person name="Chen W.J."/>
            <person name="Zahm M."/>
            <person name="Cabau C."/>
            <person name="Klopp C."/>
            <person name="Thompson A.W."/>
            <person name="Robinson-Rechavi M."/>
            <person name="Braasch I."/>
            <person name="Lecointre G."/>
            <person name="Bobe J."/>
            <person name="Postlethwait J.H."/>
            <person name="Berthelot C."/>
            <person name="Roest Crollius H."/>
            <person name="Guiguen Y."/>
        </authorList>
    </citation>
    <scope>NUCLEOTIDE SEQUENCE</scope>
    <source>
        <strain evidence="4">WJC10195</strain>
    </source>
</reference>
<gene>
    <name evidence="4" type="ORF">SKAU_G00188910</name>
</gene>
<proteinExistence type="predicted"/>
<dbReference type="Gene3D" id="3.50.50.60">
    <property type="entry name" value="FAD/NAD(P)-binding domain"/>
    <property type="match status" value="2"/>
</dbReference>
<comment type="caution">
    <text evidence="4">The sequence shown here is derived from an EMBL/GenBank/DDBJ whole genome shotgun (WGS) entry which is preliminary data.</text>
</comment>
<dbReference type="Proteomes" id="UP001152622">
    <property type="component" value="Chromosome 6"/>
</dbReference>
<dbReference type="InterPro" id="IPR036188">
    <property type="entry name" value="FAD/NAD-bd_sf"/>
</dbReference>
<feature type="compositionally biased region" description="Low complexity" evidence="1">
    <location>
        <begin position="699"/>
        <end position="709"/>
    </location>
</feature>
<dbReference type="AlphaFoldDB" id="A0A9Q1FD81"/>